<name>A0AAV0B9J6_PHAPC</name>
<protein>
    <recommendedName>
        <fullName evidence="2">[histone H3]-dimethyl-L-lysine(36) demethylase</fullName>
        <ecNumber evidence="2">1.14.11.27</ecNumber>
    </recommendedName>
</protein>
<dbReference type="EC" id="1.14.11.27" evidence="2"/>
<comment type="caution">
    <text evidence="5">The sequence shown here is derived from an EMBL/GenBank/DDBJ whole genome shotgun (WGS) entry which is preliminary data.</text>
</comment>
<evidence type="ECO:0000256" key="1">
    <source>
        <dbReference type="ARBA" id="ARBA00001954"/>
    </source>
</evidence>
<dbReference type="PANTHER" id="PTHR23123">
    <property type="entry name" value="PHD/F-BOX CONTAINING PROTEIN"/>
    <property type="match status" value="1"/>
</dbReference>
<keyword evidence="3" id="KW-0479">Metal-binding</keyword>
<dbReference type="AlphaFoldDB" id="A0AAV0B9J6"/>
<dbReference type="GO" id="GO:0140680">
    <property type="term" value="F:histone H3K36me/H3K36me2 demethylase activity"/>
    <property type="evidence" value="ECO:0007669"/>
    <property type="project" value="UniProtKB-EC"/>
</dbReference>
<proteinExistence type="predicted"/>
<evidence type="ECO:0000313" key="5">
    <source>
        <dbReference type="EMBL" id="CAH7682197.1"/>
    </source>
</evidence>
<dbReference type="Proteomes" id="UP001153365">
    <property type="component" value="Unassembled WGS sequence"/>
</dbReference>
<comment type="catalytic activity">
    <reaction evidence="4">
        <text>N(6),N(6)-dimethyl-L-lysyl(36)-[histone H3] + 2 2-oxoglutarate + 2 O2 = L-lysyl(36)-[histone H3] + 2 formaldehyde + 2 succinate + 2 CO2</text>
        <dbReference type="Rhea" id="RHEA:42032"/>
        <dbReference type="Rhea" id="RHEA-COMP:9785"/>
        <dbReference type="Rhea" id="RHEA-COMP:9787"/>
        <dbReference type="ChEBI" id="CHEBI:15379"/>
        <dbReference type="ChEBI" id="CHEBI:16526"/>
        <dbReference type="ChEBI" id="CHEBI:16810"/>
        <dbReference type="ChEBI" id="CHEBI:16842"/>
        <dbReference type="ChEBI" id="CHEBI:29969"/>
        <dbReference type="ChEBI" id="CHEBI:30031"/>
        <dbReference type="ChEBI" id="CHEBI:61976"/>
        <dbReference type="EC" id="1.14.11.27"/>
    </reaction>
</comment>
<dbReference type="SUPFAM" id="SSF51197">
    <property type="entry name" value="Clavaminate synthase-like"/>
    <property type="match status" value="1"/>
</dbReference>
<dbReference type="Gene3D" id="2.60.120.650">
    <property type="entry name" value="Cupin"/>
    <property type="match status" value="1"/>
</dbReference>
<organism evidence="5 6">
    <name type="scientific">Phakopsora pachyrhizi</name>
    <name type="common">Asian soybean rust disease fungus</name>
    <dbReference type="NCBI Taxonomy" id="170000"/>
    <lineage>
        <taxon>Eukaryota</taxon>
        <taxon>Fungi</taxon>
        <taxon>Dikarya</taxon>
        <taxon>Basidiomycota</taxon>
        <taxon>Pucciniomycotina</taxon>
        <taxon>Pucciniomycetes</taxon>
        <taxon>Pucciniales</taxon>
        <taxon>Phakopsoraceae</taxon>
        <taxon>Phakopsora</taxon>
    </lineage>
</organism>
<dbReference type="EMBL" id="CALTRL010003922">
    <property type="protein sequence ID" value="CAH7682197.1"/>
    <property type="molecule type" value="Genomic_DNA"/>
</dbReference>
<evidence type="ECO:0000313" key="6">
    <source>
        <dbReference type="Proteomes" id="UP001153365"/>
    </source>
</evidence>
<gene>
    <name evidence="5" type="ORF">PPACK8108_LOCUS14960</name>
</gene>
<reference evidence="5" key="1">
    <citation type="submission" date="2022-06" db="EMBL/GenBank/DDBJ databases">
        <authorList>
            <consortium name="SYNGENTA / RWTH Aachen University"/>
        </authorList>
    </citation>
    <scope>NUCLEOTIDE SEQUENCE</scope>
</reference>
<dbReference type="GO" id="GO:0046872">
    <property type="term" value="F:metal ion binding"/>
    <property type="evidence" value="ECO:0007669"/>
    <property type="project" value="UniProtKB-KW"/>
</dbReference>
<accession>A0AAV0B9J6</accession>
<dbReference type="InterPro" id="IPR050690">
    <property type="entry name" value="JHDM1_Histone_Demethylase"/>
</dbReference>
<evidence type="ECO:0000256" key="4">
    <source>
        <dbReference type="ARBA" id="ARBA00047915"/>
    </source>
</evidence>
<evidence type="ECO:0000256" key="2">
    <source>
        <dbReference type="ARBA" id="ARBA00013246"/>
    </source>
</evidence>
<keyword evidence="6" id="KW-1185">Reference proteome</keyword>
<evidence type="ECO:0000256" key="3">
    <source>
        <dbReference type="ARBA" id="ARBA00022723"/>
    </source>
</evidence>
<comment type="cofactor">
    <cofactor evidence="1">
        <name>Fe(2+)</name>
        <dbReference type="ChEBI" id="CHEBI:29033"/>
    </cofactor>
</comment>
<sequence length="381" mass="43954">MSIAPKYIPKNKQCLEKYLALQYYLILRAGLEVQNDSQTCPFTSQTYLIWPNELNVHGSLNYPKVQKYCLMSVARCWTDSHVDFAGSLVFYHILRGMKVFYCIRPTVANLSKYKKWLGNSELQESTWLEDQLDPCGLYAHQLVSLWWKLPTQSQPTYSAKDPSDQKQYQSDEKVQVPIILIVTLRTMENDKKQDLDNQTQGHKDLDNVEVVPDWVLSGLLTLSGFLINQSEDVETDVKDLLSFLEACSIIKENLNCDQQLNSKLYPIAHELNQLINLSLKKLPTQSSHSTLFNTNGKRDLGEIIFRSNEVPSTKVDIQHQKVPKYEADWEKKENEKVRANGKEEDVEGVEVRTTRAQNKVVRRYLDNDGRMAFEVESILNK</sequence>